<dbReference type="STRING" id="435880.SAMN04487988_101283"/>
<evidence type="ECO:0008006" key="3">
    <source>
        <dbReference type="Google" id="ProtNLM"/>
    </source>
</evidence>
<protein>
    <recommendedName>
        <fullName evidence="3">Addiction module component</fullName>
    </recommendedName>
</protein>
<accession>A0A1I2NSM9</accession>
<evidence type="ECO:0000313" key="1">
    <source>
        <dbReference type="EMBL" id="SFG06728.1"/>
    </source>
</evidence>
<gene>
    <name evidence="1" type="ORF">SAMN04487988_101283</name>
</gene>
<sequence>MSLQYITDERGQTTGVFIPISEWIKLKSKFEGIEEEAQTIPKWQKEIIRERIKNTKPEEYLSWNEIRDQLKLG</sequence>
<dbReference type="AlphaFoldDB" id="A0A1I2NSM9"/>
<dbReference type="Proteomes" id="UP000199642">
    <property type="component" value="Unassembled WGS sequence"/>
</dbReference>
<reference evidence="2" key="1">
    <citation type="submission" date="2016-10" db="EMBL/GenBank/DDBJ databases">
        <authorList>
            <person name="Varghese N."/>
            <person name="Submissions S."/>
        </authorList>
    </citation>
    <scope>NUCLEOTIDE SEQUENCE [LARGE SCALE GENOMIC DNA]</scope>
    <source>
        <strain evidence="2">DSM 19315</strain>
    </source>
</reference>
<proteinExistence type="predicted"/>
<keyword evidence="2" id="KW-1185">Reference proteome</keyword>
<organism evidence="1 2">
    <name type="scientific">Algoriphagus hitonicola</name>
    <dbReference type="NCBI Taxonomy" id="435880"/>
    <lineage>
        <taxon>Bacteria</taxon>
        <taxon>Pseudomonadati</taxon>
        <taxon>Bacteroidota</taxon>
        <taxon>Cytophagia</taxon>
        <taxon>Cytophagales</taxon>
        <taxon>Cyclobacteriaceae</taxon>
        <taxon>Algoriphagus</taxon>
    </lineage>
</organism>
<dbReference type="EMBL" id="FOPC01000001">
    <property type="protein sequence ID" value="SFG06728.1"/>
    <property type="molecule type" value="Genomic_DNA"/>
</dbReference>
<name>A0A1I2NSM9_9BACT</name>
<evidence type="ECO:0000313" key="2">
    <source>
        <dbReference type="Proteomes" id="UP000199642"/>
    </source>
</evidence>
<dbReference type="RefSeq" id="WP_092788457.1">
    <property type="nucleotide sequence ID" value="NZ_FOPC01000001.1"/>
</dbReference>
<dbReference type="OrthoDB" id="798979at2"/>